<evidence type="ECO:0000313" key="3">
    <source>
        <dbReference type="Proteomes" id="UP000799440"/>
    </source>
</evidence>
<evidence type="ECO:0000313" key="2">
    <source>
        <dbReference type="EMBL" id="KAF2746194.1"/>
    </source>
</evidence>
<organism evidence="2 3">
    <name type="scientific">Sporormia fimetaria CBS 119925</name>
    <dbReference type="NCBI Taxonomy" id="1340428"/>
    <lineage>
        <taxon>Eukaryota</taxon>
        <taxon>Fungi</taxon>
        <taxon>Dikarya</taxon>
        <taxon>Ascomycota</taxon>
        <taxon>Pezizomycotina</taxon>
        <taxon>Dothideomycetes</taxon>
        <taxon>Pleosporomycetidae</taxon>
        <taxon>Pleosporales</taxon>
        <taxon>Sporormiaceae</taxon>
        <taxon>Sporormia</taxon>
    </lineage>
</organism>
<accession>A0A6A6V8Y9</accession>
<gene>
    <name evidence="2" type="ORF">M011DRAFT_478193</name>
</gene>
<proteinExistence type="predicted"/>
<dbReference type="InterPro" id="IPR038883">
    <property type="entry name" value="AN11006-like"/>
</dbReference>
<keyword evidence="3" id="KW-1185">Reference proteome</keyword>
<dbReference type="AlphaFoldDB" id="A0A6A6V8Y9"/>
<dbReference type="OrthoDB" id="5413827at2759"/>
<evidence type="ECO:0008006" key="4">
    <source>
        <dbReference type="Google" id="ProtNLM"/>
    </source>
</evidence>
<dbReference type="EMBL" id="MU006578">
    <property type="protein sequence ID" value="KAF2746194.1"/>
    <property type="molecule type" value="Genomic_DNA"/>
</dbReference>
<protein>
    <recommendedName>
        <fullName evidence="4">F-box domain-containing protein</fullName>
    </recommendedName>
</protein>
<evidence type="ECO:0000256" key="1">
    <source>
        <dbReference type="SAM" id="MobiDB-lite"/>
    </source>
</evidence>
<feature type="compositionally biased region" description="Polar residues" evidence="1">
    <location>
        <begin position="33"/>
        <end position="46"/>
    </location>
</feature>
<dbReference type="PANTHER" id="PTHR42085:SF8">
    <property type="entry name" value="F-BOX DOMAIN-CONTAINING PROTEIN"/>
    <property type="match status" value="1"/>
</dbReference>
<dbReference type="Proteomes" id="UP000799440">
    <property type="component" value="Unassembled WGS sequence"/>
</dbReference>
<sequence length="385" mass="44238">MGRLPKWEERKIMLAVVADQTEESETPTKRQRLSGTASAPSLSANRQANNASRSFNFMGLPPELRLHVYRYLIPHGLTIHLHERLTCKCSDCRPSFPTHIKHPRPLKPGPWVALQPGEVLLEEHPIKDETRLPCHFGVVDSTDVATIWRHYAHCNPQTSLFLVNKVISAEARAVLYQHNTFVFAIHGDPHRPVSLRSPKIFDVFGEEGRLPLLRELRSIEIALVLDDTATNLNFWHCKRLSARLEYFISVLKEYADDDKKKSLLTSLHVRYLGLKTFKAGLWLGEHLTTIRGVRDVRVTADHGAQMPDWFASCLELCFKGKGGDVLPLDYPDIEVKTRKHRRAMWKTTMRSTKEWDQPALNWEEFAKRNGIDIPDDWATRFDRGD</sequence>
<name>A0A6A6V8Y9_9PLEO</name>
<reference evidence="2" key="1">
    <citation type="journal article" date="2020" name="Stud. Mycol.">
        <title>101 Dothideomycetes genomes: a test case for predicting lifestyles and emergence of pathogens.</title>
        <authorList>
            <person name="Haridas S."/>
            <person name="Albert R."/>
            <person name="Binder M."/>
            <person name="Bloem J."/>
            <person name="Labutti K."/>
            <person name="Salamov A."/>
            <person name="Andreopoulos B."/>
            <person name="Baker S."/>
            <person name="Barry K."/>
            <person name="Bills G."/>
            <person name="Bluhm B."/>
            <person name="Cannon C."/>
            <person name="Castanera R."/>
            <person name="Culley D."/>
            <person name="Daum C."/>
            <person name="Ezra D."/>
            <person name="Gonzalez J."/>
            <person name="Henrissat B."/>
            <person name="Kuo A."/>
            <person name="Liang C."/>
            <person name="Lipzen A."/>
            <person name="Lutzoni F."/>
            <person name="Magnuson J."/>
            <person name="Mondo S."/>
            <person name="Nolan M."/>
            <person name="Ohm R."/>
            <person name="Pangilinan J."/>
            <person name="Park H.-J."/>
            <person name="Ramirez L."/>
            <person name="Alfaro M."/>
            <person name="Sun H."/>
            <person name="Tritt A."/>
            <person name="Yoshinaga Y."/>
            <person name="Zwiers L.-H."/>
            <person name="Turgeon B."/>
            <person name="Goodwin S."/>
            <person name="Spatafora J."/>
            <person name="Crous P."/>
            <person name="Grigoriev I."/>
        </authorList>
    </citation>
    <scope>NUCLEOTIDE SEQUENCE</scope>
    <source>
        <strain evidence="2">CBS 119925</strain>
    </source>
</reference>
<dbReference type="PANTHER" id="PTHR42085">
    <property type="entry name" value="F-BOX DOMAIN-CONTAINING PROTEIN"/>
    <property type="match status" value="1"/>
</dbReference>
<feature type="region of interest" description="Disordered" evidence="1">
    <location>
        <begin position="19"/>
        <end position="46"/>
    </location>
</feature>